<dbReference type="InterPro" id="IPR046960">
    <property type="entry name" value="PPR_At4g14850-like_plant"/>
</dbReference>
<gene>
    <name evidence="5" type="ORF">DVH24_005719</name>
</gene>
<evidence type="ECO:0000313" key="5">
    <source>
        <dbReference type="EMBL" id="RXH83466.1"/>
    </source>
</evidence>
<name>A0A498IJC6_MALDO</name>
<dbReference type="SUPFAM" id="SSF48452">
    <property type="entry name" value="TPR-like"/>
    <property type="match status" value="1"/>
</dbReference>
<dbReference type="InterPro" id="IPR011990">
    <property type="entry name" value="TPR-like_helical_dom_sf"/>
</dbReference>
<feature type="repeat" description="PPR" evidence="3">
    <location>
        <begin position="212"/>
        <end position="246"/>
    </location>
</feature>
<dbReference type="NCBIfam" id="TIGR00756">
    <property type="entry name" value="PPR"/>
    <property type="match status" value="7"/>
</dbReference>
<dbReference type="InterPro" id="IPR046848">
    <property type="entry name" value="E_motif"/>
</dbReference>
<dbReference type="InterPro" id="IPR032867">
    <property type="entry name" value="DYW_dom"/>
</dbReference>
<dbReference type="FunFam" id="1.25.40.10:FF:000201">
    <property type="entry name" value="Pentatricopeptide repeat-containing protein mitochondrial"/>
    <property type="match status" value="1"/>
</dbReference>
<dbReference type="FunFam" id="1.25.40.10:FF:000366">
    <property type="entry name" value="Pentatricopeptide (PPR) repeat-containing protein"/>
    <property type="match status" value="1"/>
</dbReference>
<evidence type="ECO:0000259" key="4">
    <source>
        <dbReference type="Pfam" id="PF14432"/>
    </source>
</evidence>
<feature type="repeat" description="PPR" evidence="3">
    <location>
        <begin position="177"/>
        <end position="211"/>
    </location>
</feature>
<dbReference type="PANTHER" id="PTHR47926:SF538">
    <property type="entry name" value="WHIM2 DOMAIN-CONTAINING PROTEIN"/>
    <property type="match status" value="1"/>
</dbReference>
<protein>
    <recommendedName>
        <fullName evidence="4">DYW domain-containing protein</fullName>
    </recommendedName>
</protein>
<dbReference type="GO" id="GO:0008270">
    <property type="term" value="F:zinc ion binding"/>
    <property type="evidence" value="ECO:0007669"/>
    <property type="project" value="InterPro"/>
</dbReference>
<sequence>MRGSKCKRLRESMTLKPALRPLTQSYTKPAPKQYHFAYHTNHLGRPHAIPFTPKTESLVSESSNAHQLFDKTPQRDVLESSHVLFEYFRNDCNHEALNLFVGLWRSGLRANGSILSSVLKVCGCLSDQVVGKLLHCQCVKSGIVEDVSVGTSLVDMYMKTDGVGDGRRVFDEMGDRNVVSWTSLVAGYARNGLNDRALELFSEMQLEGIKPNPYTFATVLGVLADEGMVEKGRQVHTMVIKKGFESIMSVCNSLINMYLKSGIVRDSRAVFDGMESRDAVTWNSLIAGYVMNGFDLEAFEMFNQMGLTGFKFTEAIFVTVIKLCANYKELVFARQLQCRVVKTGLAFDRNIQTALMVAYSKCGEMDDAYKIFSMMQGVQSVVTWTALITGYLQNGGKEKALKLFCQMSREGVRPNDFTYSAILMVYPSLSIFQIHAQVIKTNYEKSPSVGTSLIDAYVKMGNVHEAEKVFQIIVGKDIVAWSAMLSGYAQIGDTEGAVKTYLQLTREGVRPNMFTLSSVINACAAPTSAVEQGKQFHACSIKLRLENTLCLSSALVTMYAKMGNIESANEVFKRQGERDLVSWNSIISGYAQHGNGKKVLEVFEDMRRQNLEMDGITFIIVISACTHAGLVDEGEKYLNIMVQDYHIDPTMEHYSCMVDLYSRAGNLEKAMDIINGMPFDAGANVWRALLGGCRVHRNIEMGKLAAEKLISLQPHDSAAYVLLSNIYAAAGNWQERAKVRKLMDERKVKKQPGYSWIEVNNKTYSFLAGDNSHPMSDLIYSKLDDLNNQLTDMGHQPDTDYVLHDVEEEHKAAFLSQHSERLAIAFGLIATPPGFTIQILKNLRVCGDCHNFGFRVKKSEWNSDGGDLCNVTGIRIFSNQSKAANPGLHPTFWADLKARVPPKVKVLAWTGSLEDTCDMIQEIAFCVCFTSLMHFVQQRGGKECGSYVYNYVVEIVWG</sequence>
<dbReference type="PANTHER" id="PTHR47926">
    <property type="entry name" value="PENTATRICOPEPTIDE REPEAT-CONTAINING PROTEIN"/>
    <property type="match status" value="1"/>
</dbReference>
<dbReference type="Pfam" id="PF01535">
    <property type="entry name" value="PPR"/>
    <property type="match status" value="5"/>
</dbReference>
<comment type="caution">
    <text evidence="5">The sequence shown here is derived from an EMBL/GenBank/DDBJ whole genome shotgun (WGS) entry which is preliminary data.</text>
</comment>
<keyword evidence="6" id="KW-1185">Reference proteome</keyword>
<evidence type="ECO:0000256" key="3">
    <source>
        <dbReference type="PROSITE-ProRule" id="PRU00708"/>
    </source>
</evidence>
<dbReference type="EMBL" id="RDQH01000337">
    <property type="protein sequence ID" value="RXH83466.1"/>
    <property type="molecule type" value="Genomic_DNA"/>
</dbReference>
<dbReference type="Pfam" id="PF20431">
    <property type="entry name" value="E_motif"/>
    <property type="match status" value="1"/>
</dbReference>
<dbReference type="Proteomes" id="UP000290289">
    <property type="component" value="Chromosome 11"/>
</dbReference>
<dbReference type="GO" id="GO:0003723">
    <property type="term" value="F:RNA binding"/>
    <property type="evidence" value="ECO:0007669"/>
    <property type="project" value="InterPro"/>
</dbReference>
<dbReference type="GO" id="GO:0009451">
    <property type="term" value="P:RNA modification"/>
    <property type="evidence" value="ECO:0007669"/>
    <property type="project" value="InterPro"/>
</dbReference>
<dbReference type="Pfam" id="PF20430">
    <property type="entry name" value="Eplus_motif"/>
    <property type="match status" value="1"/>
</dbReference>
<feature type="repeat" description="PPR" evidence="3">
    <location>
        <begin position="278"/>
        <end position="312"/>
    </location>
</feature>
<evidence type="ECO:0000313" key="6">
    <source>
        <dbReference type="Proteomes" id="UP000290289"/>
    </source>
</evidence>
<dbReference type="Pfam" id="PF14432">
    <property type="entry name" value="DYW_deaminase"/>
    <property type="match status" value="1"/>
</dbReference>
<dbReference type="FunFam" id="1.25.40.10:FF:000073">
    <property type="entry name" value="Pentatricopeptide repeat-containing protein chloroplastic"/>
    <property type="match status" value="1"/>
</dbReference>
<dbReference type="Pfam" id="PF13041">
    <property type="entry name" value="PPR_2"/>
    <property type="match status" value="4"/>
</dbReference>
<feature type="repeat" description="PPR" evidence="3">
    <location>
        <begin position="380"/>
        <end position="414"/>
    </location>
</feature>
<accession>A0A498IJC6</accession>
<evidence type="ECO:0000256" key="1">
    <source>
        <dbReference type="ARBA" id="ARBA00006643"/>
    </source>
</evidence>
<organism evidence="5 6">
    <name type="scientific">Malus domestica</name>
    <name type="common">Apple</name>
    <name type="synonym">Pyrus malus</name>
    <dbReference type="NCBI Taxonomy" id="3750"/>
    <lineage>
        <taxon>Eukaryota</taxon>
        <taxon>Viridiplantae</taxon>
        <taxon>Streptophyta</taxon>
        <taxon>Embryophyta</taxon>
        <taxon>Tracheophyta</taxon>
        <taxon>Spermatophyta</taxon>
        <taxon>Magnoliopsida</taxon>
        <taxon>eudicotyledons</taxon>
        <taxon>Gunneridae</taxon>
        <taxon>Pentapetalae</taxon>
        <taxon>rosids</taxon>
        <taxon>fabids</taxon>
        <taxon>Rosales</taxon>
        <taxon>Rosaceae</taxon>
        <taxon>Amygdaloideae</taxon>
        <taxon>Maleae</taxon>
        <taxon>Malus</taxon>
    </lineage>
</organism>
<comment type="similarity">
    <text evidence="1">Belongs to the PPR family. PCMP-H subfamily.</text>
</comment>
<dbReference type="STRING" id="3750.A0A498IJC6"/>
<dbReference type="Gene3D" id="1.25.40.10">
    <property type="entry name" value="Tetratricopeptide repeat domain"/>
    <property type="match status" value="4"/>
</dbReference>
<dbReference type="InterPro" id="IPR046849">
    <property type="entry name" value="E2_motif"/>
</dbReference>
<dbReference type="PROSITE" id="PS51375">
    <property type="entry name" value="PPR"/>
    <property type="match status" value="6"/>
</dbReference>
<dbReference type="FunFam" id="1.25.40.10:FF:000031">
    <property type="entry name" value="Pentatricopeptide repeat-containing protein mitochondrial"/>
    <property type="match status" value="1"/>
</dbReference>
<evidence type="ECO:0000256" key="2">
    <source>
        <dbReference type="ARBA" id="ARBA00022737"/>
    </source>
</evidence>
<feature type="repeat" description="PPR" evidence="3">
    <location>
        <begin position="477"/>
        <end position="511"/>
    </location>
</feature>
<feature type="domain" description="DYW" evidence="4">
    <location>
        <begin position="794"/>
        <end position="853"/>
    </location>
</feature>
<keyword evidence="2" id="KW-0677">Repeat</keyword>
<dbReference type="AlphaFoldDB" id="A0A498IJC6"/>
<reference evidence="5 6" key="1">
    <citation type="submission" date="2018-10" db="EMBL/GenBank/DDBJ databases">
        <title>A high-quality apple genome assembly.</title>
        <authorList>
            <person name="Hu J."/>
        </authorList>
    </citation>
    <scope>NUCLEOTIDE SEQUENCE [LARGE SCALE GENOMIC DNA]</scope>
    <source>
        <strain evidence="6">cv. HFTH1</strain>
        <tissue evidence="5">Young leaf</tissue>
    </source>
</reference>
<proteinExistence type="inferred from homology"/>
<dbReference type="InterPro" id="IPR002885">
    <property type="entry name" value="PPR_rpt"/>
</dbReference>
<dbReference type="FunFam" id="1.25.40.10:FF:000382">
    <property type="entry name" value="Pentatricopeptide repeat-containing protein"/>
    <property type="match status" value="1"/>
</dbReference>
<feature type="repeat" description="PPR" evidence="3">
    <location>
        <begin position="579"/>
        <end position="613"/>
    </location>
</feature>